<dbReference type="Pfam" id="PF12790">
    <property type="entry name" value="T6SS-SciN"/>
    <property type="match status" value="1"/>
</dbReference>
<dbReference type="PANTHER" id="PTHR37625">
    <property type="entry name" value="OUTER MEMBRANE LIPOPROTEIN-RELATED"/>
    <property type="match status" value="1"/>
</dbReference>
<sequence>MKLKLGLYQALLASVLLINTGCKTINAVVPAYTDITFSASADINPDINKRPSPVVVKIFELSSRTIFDNQDFFTLYESAESVLGPDLIRKDELELQPSEIHEYPMSLGQNTRYVGVIVAYRDIDASRWRSVVEVDPTGYDSVTVNIEKIAVYNSEQ</sequence>
<dbReference type="Gene3D" id="2.60.40.4150">
    <property type="entry name" value="Type VI secretion system, lipoprotein SciN"/>
    <property type="match status" value="1"/>
</dbReference>
<proteinExistence type="predicted"/>
<name>A0ABM6JKL8_9GAMM</name>
<organism evidence="1 2">
    <name type="scientific">Shewanella japonica</name>
    <dbReference type="NCBI Taxonomy" id="93973"/>
    <lineage>
        <taxon>Bacteria</taxon>
        <taxon>Pseudomonadati</taxon>
        <taxon>Pseudomonadota</taxon>
        <taxon>Gammaproteobacteria</taxon>
        <taxon>Alteromonadales</taxon>
        <taxon>Shewanellaceae</taxon>
        <taxon>Shewanella</taxon>
    </lineage>
</organism>
<keyword evidence="2" id="KW-1185">Reference proteome</keyword>
<dbReference type="RefSeq" id="WP_055023387.1">
    <property type="nucleotide sequence ID" value="NZ_CP020472.1"/>
</dbReference>
<evidence type="ECO:0000313" key="2">
    <source>
        <dbReference type="Proteomes" id="UP000191820"/>
    </source>
</evidence>
<protein>
    <submittedName>
        <fullName evidence="1">Type VI secretion lipoprotein</fullName>
    </submittedName>
</protein>
<dbReference type="NCBIfam" id="TIGR03352">
    <property type="entry name" value="VI_chp_3"/>
    <property type="match status" value="1"/>
</dbReference>
<reference evidence="1 2" key="1">
    <citation type="submission" date="2017-03" db="EMBL/GenBank/DDBJ databases">
        <title>Genome sequencing of Shewanella japonica KCTC 22435.</title>
        <authorList>
            <person name="Kim K.M."/>
        </authorList>
    </citation>
    <scope>NUCLEOTIDE SEQUENCE [LARGE SCALE GENOMIC DNA]</scope>
    <source>
        <strain evidence="1 2">KCTC 22435</strain>
    </source>
</reference>
<dbReference type="InterPro" id="IPR017734">
    <property type="entry name" value="T6SS_SciN"/>
</dbReference>
<dbReference type="EMBL" id="CP020472">
    <property type="protein sequence ID" value="ARD22753.1"/>
    <property type="molecule type" value="Genomic_DNA"/>
</dbReference>
<dbReference type="InterPro" id="IPR038706">
    <property type="entry name" value="Type_VI_SciN-like_sf"/>
</dbReference>
<gene>
    <name evidence="1" type="ORF">SJ2017_2463</name>
</gene>
<dbReference type="Proteomes" id="UP000191820">
    <property type="component" value="Chromosome"/>
</dbReference>
<keyword evidence="1" id="KW-0449">Lipoprotein</keyword>
<evidence type="ECO:0000313" key="1">
    <source>
        <dbReference type="EMBL" id="ARD22753.1"/>
    </source>
</evidence>
<dbReference type="PANTHER" id="PTHR37625:SF4">
    <property type="entry name" value="OUTER MEMBRANE LIPOPROTEIN"/>
    <property type="match status" value="1"/>
</dbReference>
<accession>A0ABM6JKL8</accession>